<feature type="chain" id="PRO_5030926932" description="Peptidase inhibitor family I36 protein" evidence="1">
    <location>
        <begin position="27"/>
        <end position="139"/>
    </location>
</feature>
<dbReference type="EMBL" id="JABJWZ010000460">
    <property type="protein sequence ID" value="MBB1256796.1"/>
    <property type="molecule type" value="Genomic_DNA"/>
</dbReference>
<evidence type="ECO:0000256" key="1">
    <source>
        <dbReference type="SAM" id="SignalP"/>
    </source>
</evidence>
<evidence type="ECO:0000313" key="3">
    <source>
        <dbReference type="Proteomes" id="UP000525686"/>
    </source>
</evidence>
<feature type="signal peptide" evidence="1">
    <location>
        <begin position="1"/>
        <end position="26"/>
    </location>
</feature>
<organism evidence="2 3">
    <name type="scientific">Streptomyces alkaliterrae</name>
    <dbReference type="NCBI Taxonomy" id="2213162"/>
    <lineage>
        <taxon>Bacteria</taxon>
        <taxon>Bacillati</taxon>
        <taxon>Actinomycetota</taxon>
        <taxon>Actinomycetes</taxon>
        <taxon>Kitasatosporales</taxon>
        <taxon>Streptomycetaceae</taxon>
        <taxon>Streptomyces</taxon>
    </lineage>
</organism>
<accession>A0A7W3ZQM0</accession>
<dbReference type="AlphaFoldDB" id="A0A7W3ZQM0"/>
<evidence type="ECO:0008006" key="4">
    <source>
        <dbReference type="Google" id="ProtNLM"/>
    </source>
</evidence>
<name>A0A7W3ZQM0_9ACTN</name>
<sequence>MKKRGVFVSALAAFGLLMGGSGTAQAGSFDTGGCRSGHVCVWTADGKKYSYEGSFSGSIKYVTHIFNNGKRWPGADHIYYSGTHHGKKVSGCLHYWDQPFHVKDSPFPPPDRDYAWECYCGATGNGMTLTSLRWGPECG</sequence>
<protein>
    <recommendedName>
        <fullName evidence="4">Peptidase inhibitor family I36 protein</fullName>
    </recommendedName>
</protein>
<keyword evidence="1" id="KW-0732">Signal</keyword>
<reference evidence="3" key="1">
    <citation type="submission" date="2020-05" db="EMBL/GenBank/DDBJ databases">
        <title>Classification of alakaliphilic streptomycetes isolated from an alkaline soil next to Lonar Crater, India and a proposal for the recognition of Streptomyces alkaliterrae sp. nov.</title>
        <authorList>
            <person name="Golinska P."/>
        </authorList>
    </citation>
    <scope>NUCLEOTIDE SEQUENCE [LARGE SCALE GENOMIC DNA]</scope>
    <source>
        <strain evidence="3">OF3</strain>
    </source>
</reference>
<evidence type="ECO:0000313" key="2">
    <source>
        <dbReference type="EMBL" id="MBB1256796.1"/>
    </source>
</evidence>
<gene>
    <name evidence="2" type="ORF">H3146_26125</name>
</gene>
<dbReference type="RefSeq" id="WP_181355628.1">
    <property type="nucleotide sequence ID" value="NZ_JABJWZ010000460.1"/>
</dbReference>
<comment type="caution">
    <text evidence="2">The sequence shown here is derived from an EMBL/GenBank/DDBJ whole genome shotgun (WGS) entry which is preliminary data.</text>
</comment>
<proteinExistence type="predicted"/>
<dbReference type="Proteomes" id="UP000525686">
    <property type="component" value="Unassembled WGS sequence"/>
</dbReference>